<comment type="caution">
    <text evidence="1">The sequence shown here is derived from an EMBL/GenBank/DDBJ whole genome shotgun (WGS) entry which is preliminary data.</text>
</comment>
<organism evidence="1 2">
    <name type="scientific">Sinobacterium caligoides</name>
    <dbReference type="NCBI Taxonomy" id="933926"/>
    <lineage>
        <taxon>Bacteria</taxon>
        <taxon>Pseudomonadati</taxon>
        <taxon>Pseudomonadota</taxon>
        <taxon>Gammaproteobacteria</taxon>
        <taxon>Cellvibrionales</taxon>
        <taxon>Spongiibacteraceae</taxon>
        <taxon>Sinobacterium</taxon>
    </lineage>
</organism>
<reference evidence="1 2" key="1">
    <citation type="submission" date="2018-11" db="EMBL/GenBank/DDBJ databases">
        <title>Genomic Encyclopedia of Type Strains, Phase IV (KMG-IV): sequencing the most valuable type-strain genomes for metagenomic binning, comparative biology and taxonomic classification.</title>
        <authorList>
            <person name="Goeker M."/>
        </authorList>
    </citation>
    <scope>NUCLEOTIDE SEQUENCE [LARGE SCALE GENOMIC DNA]</scope>
    <source>
        <strain evidence="1 2">DSM 100316</strain>
    </source>
</reference>
<dbReference type="EMBL" id="RKHR01000004">
    <property type="protein sequence ID" value="ROS01905.1"/>
    <property type="molecule type" value="Genomic_DNA"/>
</dbReference>
<sequence length="92" mass="9811">MSERERGLATVQLEIGSDKLQQLFESGLLCAADVRCLNSASKQQIWRLCLASCASAMGNCPGCDYAEHCAASTVASPVRLVDQGRGLRDAAH</sequence>
<evidence type="ECO:0000313" key="1">
    <source>
        <dbReference type="EMBL" id="ROS01905.1"/>
    </source>
</evidence>
<proteinExistence type="predicted"/>
<dbReference type="Proteomes" id="UP000275394">
    <property type="component" value="Unassembled WGS sequence"/>
</dbReference>
<keyword evidence="2" id="KW-1185">Reference proteome</keyword>
<evidence type="ECO:0000313" key="2">
    <source>
        <dbReference type="Proteomes" id="UP000275394"/>
    </source>
</evidence>
<accession>A0A3N2DRI0</accession>
<protein>
    <submittedName>
        <fullName evidence="1">Uncharacterized protein</fullName>
    </submittedName>
</protein>
<dbReference type="OrthoDB" id="5919030at2"/>
<gene>
    <name evidence="1" type="ORF">EDC56_2354</name>
</gene>
<name>A0A3N2DRI0_9GAMM</name>
<dbReference type="RefSeq" id="WP_123712657.1">
    <property type="nucleotide sequence ID" value="NZ_RKHR01000004.1"/>
</dbReference>
<dbReference type="AlphaFoldDB" id="A0A3N2DRI0"/>